<evidence type="ECO:0000313" key="6">
    <source>
        <dbReference type="Proteomes" id="UP001437460"/>
    </source>
</evidence>
<keyword evidence="1" id="KW-0805">Transcription regulation</keyword>
<comment type="caution">
    <text evidence="5">The sequence shown here is derived from an EMBL/GenBank/DDBJ whole genome shotgun (WGS) entry which is preliminary data.</text>
</comment>
<dbReference type="PROSITE" id="PS50995">
    <property type="entry name" value="HTH_MARR_2"/>
    <property type="match status" value="1"/>
</dbReference>
<dbReference type="RefSeq" id="WP_349228785.1">
    <property type="nucleotide sequence ID" value="NZ_JBBMFJ010000006.1"/>
</dbReference>
<evidence type="ECO:0000259" key="4">
    <source>
        <dbReference type="PROSITE" id="PS50995"/>
    </source>
</evidence>
<dbReference type="PANTHER" id="PTHR42756">
    <property type="entry name" value="TRANSCRIPTIONAL REGULATOR, MARR"/>
    <property type="match status" value="1"/>
</dbReference>
<keyword evidence="3" id="KW-0804">Transcription</keyword>
<accession>A0ABV1HKZ7</accession>
<proteinExistence type="predicted"/>
<dbReference type="InterPro" id="IPR000835">
    <property type="entry name" value="HTH_MarR-typ"/>
</dbReference>
<protein>
    <submittedName>
        <fullName evidence="5">MarR family transcriptional regulator</fullName>
    </submittedName>
</protein>
<keyword evidence="2" id="KW-0238">DNA-binding</keyword>
<reference evidence="5 6" key="1">
    <citation type="submission" date="2024-03" db="EMBL/GenBank/DDBJ databases">
        <title>Human intestinal bacterial collection.</title>
        <authorList>
            <person name="Pauvert C."/>
            <person name="Hitch T.C.A."/>
            <person name="Clavel T."/>
        </authorList>
    </citation>
    <scope>NUCLEOTIDE SEQUENCE [LARGE SCALE GENOMIC DNA]</scope>
    <source>
        <strain evidence="5 6">CLA-AP-H27</strain>
    </source>
</reference>
<dbReference type="Pfam" id="PF12802">
    <property type="entry name" value="MarR_2"/>
    <property type="match status" value="1"/>
</dbReference>
<dbReference type="PANTHER" id="PTHR42756:SF1">
    <property type="entry name" value="TRANSCRIPTIONAL REPRESSOR OF EMRAB OPERON"/>
    <property type="match status" value="1"/>
</dbReference>
<evidence type="ECO:0000313" key="5">
    <source>
        <dbReference type="EMBL" id="MEQ2562487.1"/>
    </source>
</evidence>
<sequence>MFQATEFLRLMRFITKSHEACIQTICREYQLTMMEATIITFLRNNPGVDTAADIVELRMLSKGQVSQAVESLVQKGLIERQPDSSDRRRIHLILCEKSIPVTDSIDVIQRQYLTGVFDGFSEQEMECFTGFHERIAANVRHLSMKDERKKEQL</sequence>
<dbReference type="SUPFAM" id="SSF46785">
    <property type="entry name" value="Winged helix' DNA-binding domain"/>
    <property type="match status" value="1"/>
</dbReference>
<keyword evidence="6" id="KW-1185">Reference proteome</keyword>
<dbReference type="Proteomes" id="UP001437460">
    <property type="component" value="Unassembled WGS sequence"/>
</dbReference>
<dbReference type="SMART" id="SM00347">
    <property type="entry name" value="HTH_MARR"/>
    <property type="match status" value="1"/>
</dbReference>
<name>A0ABV1HKZ7_9FIRM</name>
<evidence type="ECO:0000256" key="1">
    <source>
        <dbReference type="ARBA" id="ARBA00023015"/>
    </source>
</evidence>
<dbReference type="InterPro" id="IPR036388">
    <property type="entry name" value="WH-like_DNA-bd_sf"/>
</dbReference>
<gene>
    <name evidence="5" type="ORF">WMO41_04815</name>
</gene>
<feature type="domain" description="HTH marR-type" evidence="4">
    <location>
        <begin position="4"/>
        <end position="137"/>
    </location>
</feature>
<evidence type="ECO:0000256" key="3">
    <source>
        <dbReference type="ARBA" id="ARBA00023163"/>
    </source>
</evidence>
<evidence type="ECO:0000256" key="2">
    <source>
        <dbReference type="ARBA" id="ARBA00023125"/>
    </source>
</evidence>
<dbReference type="InterPro" id="IPR036390">
    <property type="entry name" value="WH_DNA-bd_sf"/>
</dbReference>
<dbReference type="Gene3D" id="1.10.10.10">
    <property type="entry name" value="Winged helix-like DNA-binding domain superfamily/Winged helix DNA-binding domain"/>
    <property type="match status" value="1"/>
</dbReference>
<dbReference type="EMBL" id="JBBMFJ010000006">
    <property type="protein sequence ID" value="MEQ2562487.1"/>
    <property type="molecule type" value="Genomic_DNA"/>
</dbReference>
<organism evidence="5 6">
    <name type="scientific">Ventrimonas faecis</name>
    <dbReference type="NCBI Taxonomy" id="3133170"/>
    <lineage>
        <taxon>Bacteria</taxon>
        <taxon>Bacillati</taxon>
        <taxon>Bacillota</taxon>
        <taxon>Clostridia</taxon>
        <taxon>Lachnospirales</taxon>
        <taxon>Lachnospiraceae</taxon>
        <taxon>Ventrimonas</taxon>
    </lineage>
</organism>